<dbReference type="InterPro" id="IPR015943">
    <property type="entry name" value="WD40/YVTN_repeat-like_dom_sf"/>
</dbReference>
<evidence type="ECO:0000313" key="7">
    <source>
        <dbReference type="Proteomes" id="UP000001949"/>
    </source>
</evidence>
<dbReference type="OMA" id="VVANWPN"/>
<dbReference type="GO" id="GO:0006364">
    <property type="term" value="P:rRNA processing"/>
    <property type="evidence" value="ECO:0007669"/>
    <property type="project" value="UniProtKB-KW"/>
</dbReference>
<dbReference type="Proteomes" id="UP000001949">
    <property type="component" value="Unassembled WGS sequence"/>
</dbReference>
<evidence type="ECO:0000256" key="3">
    <source>
        <dbReference type="ARBA" id="ARBA00022574"/>
    </source>
</evidence>
<evidence type="ECO:0000256" key="1">
    <source>
        <dbReference type="ARBA" id="ARBA00004604"/>
    </source>
</evidence>
<dbReference type="VEuPathDB" id="PiroplasmaDB:TpMuguga_02g00764"/>
<dbReference type="PANTHER" id="PTHR18359:SF0">
    <property type="entry name" value="U3 SMALL NUCLEOLAR RNA-ASSOCIATED PROTEIN 18 HOMOLOG"/>
    <property type="match status" value="1"/>
</dbReference>
<keyword evidence="4" id="KW-0677">Repeat</keyword>
<dbReference type="SUPFAM" id="SSF50978">
    <property type="entry name" value="WD40 repeat-like"/>
    <property type="match status" value="1"/>
</dbReference>
<dbReference type="Gene3D" id="2.130.10.10">
    <property type="entry name" value="YVTN repeat-like/Quinoprotein amine dehydrogenase"/>
    <property type="match status" value="1"/>
</dbReference>
<dbReference type="KEGG" id="tpv:TP02_0764"/>
<dbReference type="AlphaFoldDB" id="Q4N475"/>
<keyword evidence="7" id="KW-1185">Reference proteome</keyword>
<evidence type="ECO:0000313" key="6">
    <source>
        <dbReference type="EMBL" id="EAN33048.1"/>
    </source>
</evidence>
<organism evidence="6 7">
    <name type="scientific">Theileria parva</name>
    <name type="common">East coast fever infection agent</name>
    <dbReference type="NCBI Taxonomy" id="5875"/>
    <lineage>
        <taxon>Eukaryota</taxon>
        <taxon>Sar</taxon>
        <taxon>Alveolata</taxon>
        <taxon>Apicomplexa</taxon>
        <taxon>Aconoidasida</taxon>
        <taxon>Piroplasmida</taxon>
        <taxon>Theileriidae</taxon>
        <taxon>Theileria</taxon>
    </lineage>
</organism>
<evidence type="ECO:0000256" key="4">
    <source>
        <dbReference type="ARBA" id="ARBA00022737"/>
    </source>
</evidence>
<comment type="caution">
    <text evidence="6">The sequence shown here is derived from an EMBL/GenBank/DDBJ whole genome shotgun (WGS) entry which is preliminary data.</text>
</comment>
<dbReference type="STRING" id="5875.Q4N475"/>
<keyword evidence="5" id="KW-0539">Nucleus</keyword>
<dbReference type="GO" id="GO:0034388">
    <property type="term" value="C:Pwp2p-containing subcomplex of 90S preribosome"/>
    <property type="evidence" value="ECO:0007669"/>
    <property type="project" value="TreeGrafter"/>
</dbReference>
<reference evidence="6 7" key="1">
    <citation type="journal article" date="2005" name="Science">
        <title>Genome sequence of Theileria parva, a bovine pathogen that transforms lymphocytes.</title>
        <authorList>
            <person name="Gardner M.J."/>
            <person name="Bishop R."/>
            <person name="Shah T."/>
            <person name="de Villiers E.P."/>
            <person name="Carlton J.M."/>
            <person name="Hall N."/>
            <person name="Ren Q."/>
            <person name="Paulsen I.T."/>
            <person name="Pain A."/>
            <person name="Berriman M."/>
            <person name="Wilson R.J.M."/>
            <person name="Sato S."/>
            <person name="Ralph S.A."/>
            <person name="Mann D.J."/>
            <person name="Xiong Z."/>
            <person name="Shallom S.J."/>
            <person name="Weidman J."/>
            <person name="Jiang L."/>
            <person name="Lynn J."/>
            <person name="Weaver B."/>
            <person name="Shoaibi A."/>
            <person name="Domingo A.R."/>
            <person name="Wasawo D."/>
            <person name="Crabtree J."/>
            <person name="Wortman J.R."/>
            <person name="Haas B."/>
            <person name="Angiuoli S.V."/>
            <person name="Creasy T.H."/>
            <person name="Lu C."/>
            <person name="Suh B."/>
            <person name="Silva J.C."/>
            <person name="Utterback T.R."/>
            <person name="Feldblyum T.V."/>
            <person name="Pertea M."/>
            <person name="Allen J."/>
            <person name="Nierman W.C."/>
            <person name="Taracha E.L.N."/>
            <person name="Salzberg S.L."/>
            <person name="White O.R."/>
            <person name="Fitzhugh H.A."/>
            <person name="Morzaria S."/>
            <person name="Venter J.C."/>
            <person name="Fraser C.M."/>
            <person name="Nene V."/>
        </authorList>
    </citation>
    <scope>NUCLEOTIDE SEQUENCE [LARGE SCALE GENOMIC DNA]</scope>
    <source>
        <strain evidence="6 7">Muguga</strain>
    </source>
</reference>
<gene>
    <name evidence="6" type="ordered locus">TP02_0764</name>
</gene>
<dbReference type="InterPro" id="IPR036322">
    <property type="entry name" value="WD40_repeat_dom_sf"/>
</dbReference>
<dbReference type="InterPro" id="IPR045161">
    <property type="entry name" value="Utp18"/>
</dbReference>
<dbReference type="GO" id="GO:0032040">
    <property type="term" value="C:small-subunit processome"/>
    <property type="evidence" value="ECO:0007669"/>
    <property type="project" value="TreeGrafter"/>
</dbReference>
<accession>Q4N475</accession>
<protein>
    <submittedName>
        <fullName evidence="6">Uncharacterized protein</fullName>
    </submittedName>
</protein>
<proteinExistence type="predicted"/>
<evidence type="ECO:0000256" key="5">
    <source>
        <dbReference type="ARBA" id="ARBA00023242"/>
    </source>
</evidence>
<sequence>MNMGERVWEDPDDAEAPGLEEPRWVQKRRLILKEGGSEAYLSVSGPLTRVKPSAFKTGSRFKITPVKPSKDSFKFSGEVSSIGFDEDFRFMSVLCHKEKGLQLYTVGGRERFKLKSKKTLFFDDFLIRDFAFKDNNILLIGKNKKLLKYDVKSGTILVCDFKDNLLVHNFKMNSECAIYEFDVRGGKCRRKFKDPNSVHVTAFSTFNSNRNSYFATGTKSGYVNLYRTNSDKPFKVLDNLTTEITSLKLSEEFGLFSSVHKKNSVRLVYNDNYNVVANWPNSTSNLGRITALEYFQPLDTIVLGTRAGRIHFHTIKK</sequence>
<keyword evidence="3" id="KW-0853">WD repeat</keyword>
<comment type="subcellular location">
    <subcellularLocation>
        <location evidence="1">Nucleus</location>
        <location evidence="1">Nucleolus</location>
    </subcellularLocation>
</comment>
<dbReference type="InParanoid" id="Q4N475"/>
<name>Q4N475_THEPA</name>
<evidence type="ECO:0000256" key="2">
    <source>
        <dbReference type="ARBA" id="ARBA00022552"/>
    </source>
</evidence>
<dbReference type="EMBL" id="AAGK01000002">
    <property type="protein sequence ID" value="EAN33048.1"/>
    <property type="molecule type" value="Genomic_DNA"/>
</dbReference>
<dbReference type="eggNOG" id="KOG2055">
    <property type="taxonomic scope" value="Eukaryota"/>
</dbReference>
<keyword evidence="2" id="KW-0698">rRNA processing</keyword>
<dbReference type="PANTHER" id="PTHR18359">
    <property type="entry name" value="WD-REPEAT PROTEIN-RELATED"/>
    <property type="match status" value="1"/>
</dbReference>